<gene>
    <name evidence="3" type="primary">LOC107069001</name>
</gene>
<evidence type="ECO:0000313" key="2">
    <source>
        <dbReference type="Proteomes" id="UP000694924"/>
    </source>
</evidence>
<reference evidence="3" key="1">
    <citation type="submission" date="2025-08" db="UniProtKB">
        <authorList>
            <consortium name="RefSeq"/>
        </authorList>
    </citation>
    <scope>IDENTIFICATION</scope>
    <source>
        <tissue evidence="3">Whole body</tissue>
    </source>
</reference>
<feature type="chain" id="PRO_5046727698" evidence="1">
    <location>
        <begin position="25"/>
        <end position="249"/>
    </location>
</feature>
<dbReference type="RefSeq" id="XP_015181385.1">
    <property type="nucleotide sequence ID" value="XM_015325899.1"/>
</dbReference>
<dbReference type="PANTHER" id="PTHR11008">
    <property type="entry name" value="PROTEIN TAKEOUT-LIKE PROTEIN"/>
    <property type="match status" value="1"/>
</dbReference>
<keyword evidence="2" id="KW-1185">Reference proteome</keyword>
<dbReference type="Gene3D" id="3.15.10.30">
    <property type="entry name" value="Haemolymph juvenile hormone binding protein"/>
    <property type="match status" value="1"/>
</dbReference>
<name>A0ABM1IME8_POLDO</name>
<protein>
    <submittedName>
        <fullName evidence="3">Uncharacterized protein LOC107069001</fullName>
    </submittedName>
</protein>
<sequence length="249" mass="27898">MKTVFIILATIFVSCHGFVYKVDAQESNIETYDEIPVDKLREIMRNGSSALGIPVLDPFKLRQTEYIIREKGFLEAQGYLRNMQADNLSNFVAIKADYTIIGLKINLHLKWDSIKLVTDYSIIGNLGDMLSIYGLGEIDATAQGLELNVTMGLSIKDNGDLFVRSFESGIKLKALDIKITGLFHDEPVSKIVSTILSDMIPQLIDDYQQELTGKFNTLATNTINKLLKGKTLWDLISIISPSENEPIIY</sequence>
<dbReference type="Pfam" id="PF06585">
    <property type="entry name" value="JHBP"/>
    <property type="match status" value="1"/>
</dbReference>
<keyword evidence="1" id="KW-0732">Signal</keyword>
<accession>A0ABM1IME8</accession>
<organism evidence="2 3">
    <name type="scientific">Polistes dominula</name>
    <name type="common">European paper wasp</name>
    <name type="synonym">Vespa dominula</name>
    <dbReference type="NCBI Taxonomy" id="743375"/>
    <lineage>
        <taxon>Eukaryota</taxon>
        <taxon>Metazoa</taxon>
        <taxon>Ecdysozoa</taxon>
        <taxon>Arthropoda</taxon>
        <taxon>Hexapoda</taxon>
        <taxon>Insecta</taxon>
        <taxon>Pterygota</taxon>
        <taxon>Neoptera</taxon>
        <taxon>Endopterygota</taxon>
        <taxon>Hymenoptera</taxon>
        <taxon>Apocrita</taxon>
        <taxon>Aculeata</taxon>
        <taxon>Vespoidea</taxon>
        <taxon>Vespidae</taxon>
        <taxon>Polistinae</taxon>
        <taxon>Polistini</taxon>
        <taxon>Polistes</taxon>
    </lineage>
</organism>
<feature type="signal peptide" evidence="1">
    <location>
        <begin position="1"/>
        <end position="24"/>
    </location>
</feature>
<dbReference type="PANTHER" id="PTHR11008:SF29">
    <property type="entry name" value="IP17226P"/>
    <property type="match status" value="1"/>
</dbReference>
<dbReference type="SMART" id="SM00700">
    <property type="entry name" value="JHBP"/>
    <property type="match status" value="1"/>
</dbReference>
<evidence type="ECO:0000256" key="1">
    <source>
        <dbReference type="SAM" id="SignalP"/>
    </source>
</evidence>
<dbReference type="Proteomes" id="UP000694924">
    <property type="component" value="Unplaced"/>
</dbReference>
<dbReference type="GeneID" id="107069001"/>
<evidence type="ECO:0000313" key="3">
    <source>
        <dbReference type="RefSeq" id="XP_015181385.1"/>
    </source>
</evidence>
<dbReference type="InterPro" id="IPR010562">
    <property type="entry name" value="Haemolymph_juvenile_hormone-bd"/>
</dbReference>
<proteinExistence type="predicted"/>
<dbReference type="InterPro" id="IPR038606">
    <property type="entry name" value="To_sf"/>
</dbReference>
<dbReference type="PROSITE" id="PS51257">
    <property type="entry name" value="PROKAR_LIPOPROTEIN"/>
    <property type="match status" value="1"/>
</dbReference>